<sequence length="476" mass="50715">MSNVHVTKGRPAVTRAVVPALVLALSGAAATPALAAGVPTVQRGHDRTVTFRTGHAGEAFVTVTAAAPGVSWAVKGRESAVLSLFVDGRYATDDVVPAAFPIKREFALGQLSAGRHTLRLSVAADRSPGKSVRVSGLTFRTVAVGSASYTDMAHAPVLYGRNGTGGTSTGPFQNAATDTPLVAWHEDVPATTPGHRLLTYSYIWSNEDGGTSTPQLMARWGRTSDIEWIYQVEVDAQGKRVPGTAVFQAPNHVTQPFAGTYEGDHPLLETCTLNNNICDKIDDPMRFSLSTAQTLDAATEAREQVMDRNPWTYWVVAAEARREGRVVADPPTTSQTLIADPRDYLYLVVRKQTVNPPNGTDWVGLSIGVRLKGDPTLYRSDHLFPDRSINRDLPAATTVQLPPGTKPSDIAEVTGIRVPATSKDTGATIKVQAINRAFFLGRNDEPGTSFIAGPTPATLTPQNPTAVLYTAPASAG</sequence>
<name>A0ABP8UCB0_9ACTN</name>
<evidence type="ECO:0000256" key="1">
    <source>
        <dbReference type="SAM" id="SignalP"/>
    </source>
</evidence>
<feature type="chain" id="PRO_5045117443" evidence="1">
    <location>
        <begin position="36"/>
        <end position="476"/>
    </location>
</feature>
<evidence type="ECO:0000313" key="3">
    <source>
        <dbReference type="Proteomes" id="UP001501442"/>
    </source>
</evidence>
<reference evidence="3" key="1">
    <citation type="journal article" date="2019" name="Int. J. Syst. Evol. Microbiol.">
        <title>The Global Catalogue of Microorganisms (GCM) 10K type strain sequencing project: providing services to taxonomists for standard genome sequencing and annotation.</title>
        <authorList>
            <consortium name="The Broad Institute Genomics Platform"/>
            <consortium name="The Broad Institute Genome Sequencing Center for Infectious Disease"/>
            <person name="Wu L."/>
            <person name="Ma J."/>
        </authorList>
    </citation>
    <scope>NUCLEOTIDE SEQUENCE [LARGE SCALE GENOMIC DNA]</scope>
    <source>
        <strain evidence="3">JCM 17939</strain>
    </source>
</reference>
<feature type="signal peptide" evidence="1">
    <location>
        <begin position="1"/>
        <end position="35"/>
    </location>
</feature>
<keyword evidence="3" id="KW-1185">Reference proteome</keyword>
<keyword evidence="1" id="KW-0732">Signal</keyword>
<dbReference type="EMBL" id="BAABHK010000004">
    <property type="protein sequence ID" value="GAA4627066.1"/>
    <property type="molecule type" value="Genomic_DNA"/>
</dbReference>
<gene>
    <name evidence="2" type="ORF">GCM10023196_037870</name>
</gene>
<proteinExistence type="predicted"/>
<organism evidence="2 3">
    <name type="scientific">Actinoallomurus vinaceus</name>
    <dbReference type="NCBI Taxonomy" id="1080074"/>
    <lineage>
        <taxon>Bacteria</taxon>
        <taxon>Bacillati</taxon>
        <taxon>Actinomycetota</taxon>
        <taxon>Actinomycetes</taxon>
        <taxon>Streptosporangiales</taxon>
        <taxon>Thermomonosporaceae</taxon>
        <taxon>Actinoallomurus</taxon>
    </lineage>
</organism>
<comment type="caution">
    <text evidence="2">The sequence shown here is derived from an EMBL/GenBank/DDBJ whole genome shotgun (WGS) entry which is preliminary data.</text>
</comment>
<accession>A0ABP8UCB0</accession>
<protein>
    <submittedName>
        <fullName evidence="2">Uncharacterized protein</fullName>
    </submittedName>
</protein>
<dbReference type="RefSeq" id="WP_345432174.1">
    <property type="nucleotide sequence ID" value="NZ_BAABHK010000004.1"/>
</dbReference>
<evidence type="ECO:0000313" key="2">
    <source>
        <dbReference type="EMBL" id="GAA4627066.1"/>
    </source>
</evidence>
<dbReference type="Proteomes" id="UP001501442">
    <property type="component" value="Unassembled WGS sequence"/>
</dbReference>